<dbReference type="Pfam" id="PF08568">
    <property type="entry name" value="Kinetochor_Ybp2"/>
    <property type="match status" value="1"/>
</dbReference>
<evidence type="ECO:0000313" key="2">
    <source>
        <dbReference type="Proteomes" id="UP001465976"/>
    </source>
</evidence>
<dbReference type="Proteomes" id="UP001465976">
    <property type="component" value="Unassembled WGS sequence"/>
</dbReference>
<protein>
    <submittedName>
        <fullName evidence="1">Uncharacterized protein</fullName>
    </submittedName>
</protein>
<gene>
    <name evidence="1" type="ORF">V5O48_000965</name>
</gene>
<evidence type="ECO:0000313" key="1">
    <source>
        <dbReference type="EMBL" id="KAL0581072.1"/>
    </source>
</evidence>
<reference evidence="1 2" key="1">
    <citation type="submission" date="2024-02" db="EMBL/GenBank/DDBJ databases">
        <title>A draft genome for the cacao thread blight pathogen Marasmius crinis-equi.</title>
        <authorList>
            <person name="Cohen S.P."/>
            <person name="Baruah I.K."/>
            <person name="Amoako-Attah I."/>
            <person name="Bukari Y."/>
            <person name="Meinhardt L.W."/>
            <person name="Bailey B.A."/>
        </authorList>
    </citation>
    <scope>NUCLEOTIDE SEQUENCE [LARGE SCALE GENOMIC DNA]</scope>
    <source>
        <strain evidence="1 2">GH-76</strain>
    </source>
</reference>
<dbReference type="InterPro" id="IPR019516">
    <property type="entry name" value="Glomulin/ALF4"/>
</dbReference>
<comment type="caution">
    <text evidence="1">The sequence shown here is derived from an EMBL/GenBank/DDBJ whole genome shotgun (WGS) entry which is preliminary data.</text>
</comment>
<accession>A0ABR3FZS1</accession>
<dbReference type="InterPro" id="IPR016024">
    <property type="entry name" value="ARM-type_fold"/>
</dbReference>
<dbReference type="PANTHER" id="PTHR15430:SF1">
    <property type="entry name" value="GLOMULIN"/>
    <property type="match status" value="1"/>
</dbReference>
<dbReference type="EMBL" id="JBAHYK010000017">
    <property type="protein sequence ID" value="KAL0581072.1"/>
    <property type="molecule type" value="Genomic_DNA"/>
</dbReference>
<dbReference type="InterPro" id="IPR013877">
    <property type="entry name" value="YAP-bd/ALF4/Glomulin"/>
</dbReference>
<sequence length="526" mass="57995">MLETDPISILNASGAQGSTLPEIYDGLLQGDIVETLDPLSVLAPLLTSRDEAAWRIAQLLVEKCSAREMILAAAESLEDLHRSIQAESDTEGEGDLLAFPDQALRLMQLYCAVISRVPIRKKGPASIVQGFLTELASVISELNNSIAGEKGRRLLACGNDLSASILRWAKGKEGINVEEIRSLHGILKDFIDSIVDSLAHCVEASLAERTFDEVFPRLAALHASERGEEWKEGSDILSRMIELYVESRGADFRARPLLPSKSSLVLFAHWQYATRSQHTSNQSSQLPPFLPVVLSSIQTNTILDETLSFLLLSLRRAHELSPEIVIPLSTILPSLCSAHPDPSIRHYAFRTLSLLLDSTEPPLRMQILQDLTSDKEAPQMRTAAVGLVKENLLNALNSKSDILASPMFLRTFGNILLAPDPPDFFKNVKIEISEEEQSELARLTECLGLLYVLILRDVGNKTGIRDKDNLANVERALLKPMKEAIPAWIDQATSSKDGHATSVMPLVSLQLSLDRAYEALERVRST</sequence>
<dbReference type="SUPFAM" id="SSF48371">
    <property type="entry name" value="ARM repeat"/>
    <property type="match status" value="1"/>
</dbReference>
<name>A0ABR3FZS1_9AGAR</name>
<organism evidence="1 2">
    <name type="scientific">Marasmius crinis-equi</name>
    <dbReference type="NCBI Taxonomy" id="585013"/>
    <lineage>
        <taxon>Eukaryota</taxon>
        <taxon>Fungi</taxon>
        <taxon>Dikarya</taxon>
        <taxon>Basidiomycota</taxon>
        <taxon>Agaricomycotina</taxon>
        <taxon>Agaricomycetes</taxon>
        <taxon>Agaricomycetidae</taxon>
        <taxon>Agaricales</taxon>
        <taxon>Marasmiineae</taxon>
        <taxon>Marasmiaceae</taxon>
        <taxon>Marasmius</taxon>
    </lineage>
</organism>
<proteinExistence type="predicted"/>
<keyword evidence="2" id="KW-1185">Reference proteome</keyword>
<dbReference type="PANTHER" id="PTHR15430">
    <property type="entry name" value="GLOMULIN"/>
    <property type="match status" value="1"/>
</dbReference>